<dbReference type="GO" id="GO:0004519">
    <property type="term" value="F:endonuclease activity"/>
    <property type="evidence" value="ECO:0007669"/>
    <property type="project" value="UniProtKB-KW"/>
</dbReference>
<comment type="caution">
    <text evidence="1">The sequence shown here is derived from an EMBL/GenBank/DDBJ whole genome shotgun (WGS) entry which is preliminary data.</text>
</comment>
<dbReference type="GO" id="GO:0016787">
    <property type="term" value="F:hydrolase activity"/>
    <property type="evidence" value="ECO:0007669"/>
    <property type="project" value="UniProtKB-KW"/>
</dbReference>
<dbReference type="EMBL" id="JAGKSP010000016">
    <property type="protein sequence ID" value="MBP3966250.1"/>
    <property type="molecule type" value="Genomic_DNA"/>
</dbReference>
<proteinExistence type="predicted"/>
<dbReference type="RefSeq" id="WP_210663272.1">
    <property type="nucleotide sequence ID" value="NZ_JAGKSP010000016.1"/>
</dbReference>
<dbReference type="EC" id="3.1.21.-" evidence="1"/>
<evidence type="ECO:0000313" key="2">
    <source>
        <dbReference type="Proteomes" id="UP000673394"/>
    </source>
</evidence>
<reference evidence="1 2" key="1">
    <citation type="submission" date="2021-04" db="EMBL/GenBank/DDBJ databases">
        <title>Paenibacillus sp. DLE-14 whole genome sequence.</title>
        <authorList>
            <person name="Ham Y.J."/>
        </authorList>
    </citation>
    <scope>NUCLEOTIDE SEQUENCE [LARGE SCALE GENOMIC DNA]</scope>
    <source>
        <strain evidence="1 2">DLE-14</strain>
    </source>
</reference>
<dbReference type="Proteomes" id="UP000673394">
    <property type="component" value="Unassembled WGS sequence"/>
</dbReference>
<dbReference type="Pfam" id="PF09561">
    <property type="entry name" value="RE_HpaII"/>
    <property type="match status" value="2"/>
</dbReference>
<evidence type="ECO:0000313" key="1">
    <source>
        <dbReference type="EMBL" id="MBP3966250.1"/>
    </source>
</evidence>
<keyword evidence="2" id="KW-1185">Reference proteome</keyword>
<keyword evidence="1" id="KW-0540">Nuclease</keyword>
<keyword evidence="1" id="KW-0378">Hydrolase</keyword>
<accession>A0ABS5CK99</accession>
<dbReference type="InterPro" id="IPR019062">
    <property type="entry name" value="Restrct_endonuc_II_HpaII"/>
</dbReference>
<organism evidence="1 2">
    <name type="scientific">Paenibacillus lignilyticus</name>
    <dbReference type="NCBI Taxonomy" id="1172615"/>
    <lineage>
        <taxon>Bacteria</taxon>
        <taxon>Bacillati</taxon>
        <taxon>Bacillota</taxon>
        <taxon>Bacilli</taxon>
        <taxon>Bacillales</taxon>
        <taxon>Paenibacillaceae</taxon>
        <taxon>Paenibacillus</taxon>
    </lineage>
</organism>
<sequence>MTIQKYNKGEWSETYALLKLLADGILRAADADLNAIPHLYYPLINILRYEKKAKFKYEYDNNTYDASDNIIILDENWVGISIPIQEFKDKSLKLFDEIKKAKSTTFPVSTEIDNFLKSINVTRKAEQSTHKRDITIVVHDEVTGHSPELGFSIKSKLGSAATLLNAGNTTNFIYKLEGDLSLTDSEIKEINIDHEKTKKLRKKGQVSKESIADREKYGYEPFDSLRNTSDLIRDLECRGFKLKFIKPENEIFNSNLELFDSSFPFLFSEILYYIVSKQCGKKMTEIFMYLEKKNPLNYNLKNKHPMYSYKIKNFLIDTSLGLMPGKVWKGTYDANGGYIIVKADGELVCYHIYNRNEFQDYLVENTYLDQGSRFKHGFGFVYRKDSELYINLNLQIRFIKNSSVR</sequence>
<gene>
    <name evidence="1" type="ORF">I8J30_26455</name>
</gene>
<keyword evidence="1" id="KW-0255">Endonuclease</keyword>
<name>A0ABS5CK99_9BACL</name>
<protein>
    <submittedName>
        <fullName evidence="1">HpaII family restriction endonuclease</fullName>
        <ecNumber evidence="1">3.1.21.-</ecNumber>
    </submittedName>
</protein>